<feature type="region of interest" description="Disordered" evidence="2">
    <location>
        <begin position="1"/>
        <end position="61"/>
    </location>
</feature>
<evidence type="ECO:0000256" key="2">
    <source>
        <dbReference type="SAM" id="MobiDB-lite"/>
    </source>
</evidence>
<sequence>MEAEGGAGASTSSSSLEREVEALRRSRESLALESKRLKDALSERDAEEEARREEEGERYRAQVRTQENNNRILLSELESQELEIERLFKDNHALASQLDEAREMNASWKELCEDLSGQNERLQEMLQESAAWSVETLQASSEGGEGDELVRLREQVSQFERMYREEQANSAKRENQVKRLETTRLQLTEEKVQVRNTFVPILATIEDRLLKLQQARKSRGLLQ</sequence>
<evidence type="ECO:0000313" key="3">
    <source>
        <dbReference type="EMBL" id="CAD9718327.1"/>
    </source>
</evidence>
<dbReference type="Proteomes" id="UP000316726">
    <property type="component" value="Chromosome 5"/>
</dbReference>
<organism evidence="4 5">
    <name type="scientific">Chloropicon primus</name>
    <dbReference type="NCBI Taxonomy" id="1764295"/>
    <lineage>
        <taxon>Eukaryota</taxon>
        <taxon>Viridiplantae</taxon>
        <taxon>Chlorophyta</taxon>
        <taxon>Chloropicophyceae</taxon>
        <taxon>Chloropicales</taxon>
        <taxon>Chloropicaceae</taxon>
        <taxon>Chloropicon</taxon>
    </lineage>
</organism>
<evidence type="ECO:0000313" key="5">
    <source>
        <dbReference type="Proteomes" id="UP000316726"/>
    </source>
</evidence>
<dbReference type="PANTHER" id="PTHR48163:SF2">
    <property type="entry name" value="EXPRESSED PROTEIN"/>
    <property type="match status" value="1"/>
</dbReference>
<proteinExistence type="predicted"/>
<dbReference type="EMBL" id="HBHL01010838">
    <property type="protein sequence ID" value="CAD9718327.1"/>
    <property type="molecule type" value="Transcribed_RNA"/>
</dbReference>
<dbReference type="OrthoDB" id="515023at2759"/>
<evidence type="ECO:0000313" key="4">
    <source>
        <dbReference type="EMBL" id="QDZ21327.1"/>
    </source>
</evidence>
<reference evidence="4 5" key="1">
    <citation type="submission" date="2018-07" db="EMBL/GenBank/DDBJ databases">
        <title>The complete nuclear genome of the prasinophyte Chloropicon primus (CCMP1205).</title>
        <authorList>
            <person name="Pombert J.-F."/>
            <person name="Otis C."/>
            <person name="Turmel M."/>
            <person name="Lemieux C."/>
        </authorList>
    </citation>
    <scope>NUCLEOTIDE SEQUENCE [LARGE SCALE GENOMIC DNA]</scope>
    <source>
        <strain evidence="4 5">CCMP1205</strain>
    </source>
</reference>
<gene>
    <name evidence="4" type="ORF">A3770_05p38450</name>
    <name evidence="3" type="ORF">CPRI1469_LOCUS7192</name>
</gene>
<feature type="compositionally biased region" description="Basic and acidic residues" evidence="2">
    <location>
        <begin position="16"/>
        <end position="60"/>
    </location>
</feature>
<reference evidence="3" key="2">
    <citation type="submission" date="2021-01" db="EMBL/GenBank/DDBJ databases">
        <authorList>
            <person name="Corre E."/>
            <person name="Pelletier E."/>
            <person name="Niang G."/>
            <person name="Scheremetjew M."/>
            <person name="Finn R."/>
            <person name="Kale V."/>
            <person name="Holt S."/>
            <person name="Cochrane G."/>
            <person name="Meng A."/>
            <person name="Brown T."/>
            <person name="Cohen L."/>
        </authorList>
    </citation>
    <scope>NUCLEOTIDE SEQUENCE</scope>
    <source>
        <strain evidence="3">CCMP1205</strain>
    </source>
</reference>
<protein>
    <submittedName>
        <fullName evidence="4">Uncharacterized protein</fullName>
    </submittedName>
</protein>
<name>A0A5B8MLM3_9CHLO</name>
<accession>A0A5B8MLM3</accession>
<keyword evidence="5" id="KW-1185">Reference proteome</keyword>
<feature type="coiled-coil region" evidence="1">
    <location>
        <begin position="149"/>
        <end position="197"/>
    </location>
</feature>
<dbReference type="AlphaFoldDB" id="A0A5B8MLM3"/>
<dbReference type="EMBL" id="CP031038">
    <property type="protein sequence ID" value="QDZ21327.1"/>
    <property type="molecule type" value="Genomic_DNA"/>
</dbReference>
<keyword evidence="1" id="KW-0175">Coiled coil</keyword>
<evidence type="ECO:0000256" key="1">
    <source>
        <dbReference type="SAM" id="Coils"/>
    </source>
</evidence>
<dbReference type="PANTHER" id="PTHR48163">
    <property type="entry name" value="BNAC02G25670D PROTEIN"/>
    <property type="match status" value="1"/>
</dbReference>